<evidence type="ECO:0000313" key="2">
    <source>
        <dbReference type="EMBL" id="ABD32924.1"/>
    </source>
</evidence>
<feature type="compositionally biased region" description="Low complexity" evidence="1">
    <location>
        <begin position="1"/>
        <end position="14"/>
    </location>
</feature>
<protein>
    <submittedName>
        <fullName evidence="2">Uncharacterized protein</fullName>
    </submittedName>
</protein>
<sequence>MTNYTEENNMSSSSPPTPTEVTQGSSVFNNFDSMKLKLSDLYERMMALRKIRTHGPGKKLDGNKFDADSSSSGDEKDGTSVFNPINLDFPPVIKCPGCDFDIKVSSLRDYLEDPTYNSDTMICPVCDKNLGEDVIRMVQSSRLPTSPKHIRNRWKDGVSINDWELYDKINASWGETKHNPTSDSHFSPSRDNVYVPSSNEFFSDEDTISDASDISDANDIPIGKSSGGAEVLNTRHEEDVQERSNKAAFAQELFMSALFSDGVCNQNYEQFMLAKGYFGRYGSDCPYTTGKTLTRSTGPRYKTETIRMIEESTAAPALTTLKREHGARQGKA</sequence>
<name>Q2HSR9_MEDTR</name>
<reference evidence="2" key="2">
    <citation type="submission" date="2007-03" db="EMBL/GenBank/DDBJ databases">
        <authorList>
            <consortium name="The International Medicago Genome Annotation Group"/>
        </authorList>
    </citation>
    <scope>NUCLEOTIDE SEQUENCE</scope>
</reference>
<accession>Q2HSR9</accession>
<gene>
    <name evidence="2" type="ORF">MtrDRAFT_AC151000g13v2</name>
</gene>
<proteinExistence type="predicted"/>
<dbReference type="EMBL" id="AC151000">
    <property type="protein sequence ID" value="ABD32924.1"/>
    <property type="molecule type" value="Genomic_DNA"/>
</dbReference>
<feature type="region of interest" description="Disordered" evidence="1">
    <location>
        <begin position="53"/>
        <end position="80"/>
    </location>
</feature>
<evidence type="ECO:0000256" key="1">
    <source>
        <dbReference type="SAM" id="MobiDB-lite"/>
    </source>
</evidence>
<feature type="region of interest" description="Disordered" evidence="1">
    <location>
        <begin position="1"/>
        <end position="26"/>
    </location>
</feature>
<reference evidence="2" key="1">
    <citation type="submission" date="2005-01" db="EMBL/GenBank/DDBJ databases">
        <authorList>
            <person name="Town C.D."/>
        </authorList>
    </citation>
    <scope>NUCLEOTIDE SEQUENCE</scope>
</reference>
<dbReference type="PANTHER" id="PTHR31875">
    <property type="entry name" value="PROTEIN DEHYDRATION-INDUCED 19"/>
    <property type="match status" value="1"/>
</dbReference>
<dbReference type="AlphaFoldDB" id="Q2HSR9"/>
<feature type="compositionally biased region" description="Basic and acidic residues" evidence="1">
    <location>
        <begin position="58"/>
        <end position="78"/>
    </location>
</feature>
<dbReference type="InterPro" id="IPR033347">
    <property type="entry name" value="Di19"/>
</dbReference>
<dbReference type="PANTHER" id="PTHR31875:SF24">
    <property type="entry name" value="PROTEIN DEHYDRATION-INDUCED 19 HOMOLOG 5"/>
    <property type="match status" value="1"/>
</dbReference>
<organism evidence="2">
    <name type="scientific">Medicago truncatula</name>
    <name type="common">Barrel medic</name>
    <name type="synonym">Medicago tribuloides</name>
    <dbReference type="NCBI Taxonomy" id="3880"/>
    <lineage>
        <taxon>Eukaryota</taxon>
        <taxon>Viridiplantae</taxon>
        <taxon>Streptophyta</taxon>
        <taxon>Embryophyta</taxon>
        <taxon>Tracheophyta</taxon>
        <taxon>Spermatophyta</taxon>
        <taxon>Magnoliopsida</taxon>
        <taxon>eudicotyledons</taxon>
        <taxon>Gunneridae</taxon>
        <taxon>Pentapetalae</taxon>
        <taxon>rosids</taxon>
        <taxon>fabids</taxon>
        <taxon>Fabales</taxon>
        <taxon>Fabaceae</taxon>
        <taxon>Papilionoideae</taxon>
        <taxon>50 kb inversion clade</taxon>
        <taxon>NPAAA clade</taxon>
        <taxon>Hologalegina</taxon>
        <taxon>IRL clade</taxon>
        <taxon>Trifolieae</taxon>
        <taxon>Medicago</taxon>
    </lineage>
</organism>